<comment type="caution">
    <text evidence="18">The sequence shown here is derived from an EMBL/GenBank/DDBJ whole genome shotgun (WGS) entry which is preliminary data.</text>
</comment>
<evidence type="ECO:0000256" key="1">
    <source>
        <dbReference type="ARBA" id="ARBA00001946"/>
    </source>
</evidence>
<keyword evidence="7 15" id="KW-0408">Iron</keyword>
<keyword evidence="6 15" id="KW-0460">Magnesium</keyword>
<dbReference type="InterPro" id="IPR000581">
    <property type="entry name" value="ILV_EDD_N"/>
</dbReference>
<evidence type="ECO:0000256" key="12">
    <source>
        <dbReference type="ARBA" id="ARBA00029436"/>
    </source>
</evidence>
<feature type="binding site" description="via carbamate group" evidence="15">
    <location>
        <position position="128"/>
    </location>
    <ligand>
        <name>Mg(2+)</name>
        <dbReference type="ChEBI" id="CHEBI:18420"/>
    </ligand>
</feature>
<dbReference type="InterPro" id="IPR042096">
    <property type="entry name" value="Dihydro-acid_dehy_C"/>
</dbReference>
<evidence type="ECO:0000256" key="4">
    <source>
        <dbReference type="ARBA" id="ARBA00022714"/>
    </source>
</evidence>
<feature type="binding site" evidence="15">
    <location>
        <position position="53"/>
    </location>
    <ligand>
        <name>[2Fe-2S] cluster</name>
        <dbReference type="ChEBI" id="CHEBI:190135"/>
    </ligand>
</feature>
<dbReference type="InterPro" id="IPR050165">
    <property type="entry name" value="DHAD_IlvD/Edd"/>
</dbReference>
<dbReference type="Gene3D" id="3.50.30.80">
    <property type="entry name" value="IlvD/EDD C-terminal domain-like"/>
    <property type="match status" value="1"/>
</dbReference>
<comment type="catalytic activity">
    <reaction evidence="11">
        <text>(2R)-2,3-dihydroxy-3-methylbutanoate = 3-methyl-2-oxobutanoate + H2O</text>
        <dbReference type="Rhea" id="RHEA:24809"/>
        <dbReference type="ChEBI" id="CHEBI:11851"/>
        <dbReference type="ChEBI" id="CHEBI:15377"/>
        <dbReference type="ChEBI" id="CHEBI:49072"/>
        <dbReference type="EC" id="4.2.1.9"/>
    </reaction>
    <physiologicalReaction direction="left-to-right" evidence="11">
        <dbReference type="Rhea" id="RHEA:24810"/>
    </physiologicalReaction>
</comment>
<evidence type="ECO:0000256" key="7">
    <source>
        <dbReference type="ARBA" id="ARBA00023004"/>
    </source>
</evidence>
<evidence type="ECO:0000256" key="13">
    <source>
        <dbReference type="ARBA" id="ARBA00029437"/>
    </source>
</evidence>
<evidence type="ECO:0000256" key="14">
    <source>
        <dbReference type="ARBA" id="ARBA00029490"/>
    </source>
</evidence>
<comment type="cofactor">
    <cofactor evidence="15">
        <name>[2Fe-2S] cluster</name>
        <dbReference type="ChEBI" id="CHEBI:190135"/>
    </cofactor>
    <text evidence="15">Binds 1 [2Fe-2S] cluster per subunit. This cluster acts as a Lewis acid cofactor.</text>
</comment>
<sequence length="573" mass="60892">MTIDKSRLPSRHVTEGPSRAPHRSYYYAMGLSTKEIEQPFVGVASCWNEAAPCNIALMRQAQAVKQGVKEANGTPREFCTITVTDGIAMGHEGMRSSLVSREVIADSVELTMRGHCYDALVGLAGCDKSLPGMMMAMLRLNVPSVFIYGGSILPGKFEGRDVTVLDVFEAVGAHAAGKNDMTSDKLRLLEKVACPSAGACGGQFTANTMACVSEAMGLALPLSSALPAPYESRDEYARASGETVMMLIEKNIRPRDIVTLKALENAAAVVAATGGSTNAALHLPAIANEAGIEFTLDDVAAIFRKTPYLADLKPGGQYVAKDMGEAGGMPMLMRTMLDGGYLHGDCLTVTGKTLAENLEDVVFDDTQKVIRPVSNPLSPTGGVVGLKGSLAPEGAIVKVAGMKNLKFRGPARVFNCEEDCFKAVENRQYEEGDVLVIRYEGPKGGPGMREMLSTTSAIYGQGMGDKVALITDGRFSGATRGFCIGHVGPEAFDGGPIGLLQDGDMIVIDAAEGTIDVELSEDELAERRKAFSPKQNMYATGALWKYTQTVGPAYLGACTQPGAKDEKHVYADI</sequence>
<keyword evidence="9 15" id="KW-0456">Lyase</keyword>
<dbReference type="InterPro" id="IPR037237">
    <property type="entry name" value="IlvD/EDD_N"/>
</dbReference>
<dbReference type="HAMAP" id="MF_00012">
    <property type="entry name" value="IlvD"/>
    <property type="match status" value="1"/>
</dbReference>
<feature type="binding site" evidence="15">
    <location>
        <position position="85"/>
    </location>
    <ligand>
        <name>Mg(2+)</name>
        <dbReference type="ChEBI" id="CHEBI:18420"/>
    </ligand>
</feature>
<keyword evidence="8 15" id="KW-0411">Iron-sulfur</keyword>
<dbReference type="PANTHER" id="PTHR21000">
    <property type="entry name" value="DIHYDROXY-ACID DEHYDRATASE DAD"/>
    <property type="match status" value="1"/>
</dbReference>
<keyword evidence="4 15" id="KW-0001">2Fe-2S</keyword>
<feature type="binding site" evidence="15">
    <location>
        <position position="450"/>
    </location>
    <ligand>
        <name>Mg(2+)</name>
        <dbReference type="ChEBI" id="CHEBI:18420"/>
    </ligand>
</feature>
<evidence type="ECO:0000256" key="15">
    <source>
        <dbReference type="HAMAP-Rule" id="MF_00012"/>
    </source>
</evidence>
<evidence type="ECO:0000313" key="19">
    <source>
        <dbReference type="Proteomes" id="UP000818603"/>
    </source>
</evidence>
<dbReference type="SUPFAM" id="SSF52016">
    <property type="entry name" value="LeuD/IlvD-like"/>
    <property type="match status" value="1"/>
</dbReference>
<dbReference type="InterPro" id="IPR056740">
    <property type="entry name" value="ILV_EDD_C"/>
</dbReference>
<evidence type="ECO:0000256" key="10">
    <source>
        <dbReference type="ARBA" id="ARBA00023304"/>
    </source>
</evidence>
<dbReference type="NCBIfam" id="NF002068">
    <property type="entry name" value="PRK00911.1"/>
    <property type="match status" value="1"/>
</dbReference>
<evidence type="ECO:0000256" key="2">
    <source>
        <dbReference type="ARBA" id="ARBA00006486"/>
    </source>
</evidence>
<evidence type="ECO:0000256" key="6">
    <source>
        <dbReference type="ARBA" id="ARBA00022842"/>
    </source>
</evidence>
<dbReference type="Proteomes" id="UP000818603">
    <property type="component" value="Unassembled WGS sequence"/>
</dbReference>
<dbReference type="Pfam" id="PF00920">
    <property type="entry name" value="ILVD_EDD_N"/>
    <property type="match status" value="1"/>
</dbReference>
<dbReference type="EMBL" id="VCJR02000003">
    <property type="protein sequence ID" value="NHK29006.1"/>
    <property type="molecule type" value="Genomic_DNA"/>
</dbReference>
<evidence type="ECO:0000259" key="16">
    <source>
        <dbReference type="Pfam" id="PF00920"/>
    </source>
</evidence>
<reference evidence="18 19" key="1">
    <citation type="submission" date="2020-02" db="EMBL/GenBank/DDBJ databases">
        <title>Genome sequence of Parvularcula flava strain NH6-79.</title>
        <authorList>
            <person name="Abdul Karim M.H."/>
            <person name="Lam M.Q."/>
            <person name="Chen S.J."/>
            <person name="Yahya A."/>
            <person name="Shahir S."/>
            <person name="Shamsir M.S."/>
            <person name="Chong C.S."/>
        </authorList>
    </citation>
    <scope>NUCLEOTIDE SEQUENCE [LARGE SCALE GENOMIC DNA]</scope>
    <source>
        <strain evidence="18 19">NH6-79</strain>
    </source>
</reference>
<comment type="caution">
    <text evidence="15">Lacks conserved residue(s) required for the propagation of feature annotation.</text>
</comment>
<comment type="catalytic activity">
    <reaction evidence="15">
        <text>(2R,3R)-2,3-dihydroxy-3-methylpentanoate = (S)-3-methyl-2-oxopentanoate + H2O</text>
        <dbReference type="Rhea" id="RHEA:27694"/>
        <dbReference type="ChEBI" id="CHEBI:15377"/>
        <dbReference type="ChEBI" id="CHEBI:35146"/>
        <dbReference type="ChEBI" id="CHEBI:49258"/>
        <dbReference type="EC" id="4.2.1.9"/>
    </reaction>
</comment>
<evidence type="ECO:0000256" key="9">
    <source>
        <dbReference type="ARBA" id="ARBA00023239"/>
    </source>
</evidence>
<proteinExistence type="inferred from homology"/>
<accession>A0ABX0HRH6</accession>
<evidence type="ECO:0000256" key="11">
    <source>
        <dbReference type="ARBA" id="ARBA00029304"/>
    </source>
</evidence>
<feature type="modified residue" description="N6-carboxylysine" evidence="15">
    <location>
        <position position="128"/>
    </location>
</feature>
<dbReference type="InterPro" id="IPR004404">
    <property type="entry name" value="DihydroxyA_deHydtase"/>
</dbReference>
<keyword evidence="5 15" id="KW-0479">Metal-binding</keyword>
<feature type="domain" description="Dihydroxy-acid/6-phosphogluconate dehydratase N-terminal" evidence="16">
    <location>
        <begin position="38"/>
        <end position="357"/>
    </location>
</feature>
<evidence type="ECO:0000256" key="3">
    <source>
        <dbReference type="ARBA" id="ARBA00022605"/>
    </source>
</evidence>
<comment type="subunit">
    <text evidence="15">Homodimer.</text>
</comment>
<comment type="similarity">
    <text evidence="2 15">Belongs to the IlvD/Edd family.</text>
</comment>
<keyword evidence="19" id="KW-1185">Reference proteome</keyword>
<dbReference type="GO" id="GO:0004160">
    <property type="term" value="F:dihydroxy-acid dehydratase activity"/>
    <property type="evidence" value="ECO:0007669"/>
    <property type="project" value="UniProtKB-EC"/>
</dbReference>
<organism evidence="18 19">
    <name type="scientific">Aquisalinus luteolus</name>
    <dbReference type="NCBI Taxonomy" id="1566827"/>
    <lineage>
        <taxon>Bacteria</taxon>
        <taxon>Pseudomonadati</taxon>
        <taxon>Pseudomonadota</taxon>
        <taxon>Alphaproteobacteria</taxon>
        <taxon>Parvularculales</taxon>
        <taxon>Parvularculaceae</taxon>
        <taxon>Aquisalinus</taxon>
    </lineage>
</organism>
<dbReference type="InterPro" id="IPR020558">
    <property type="entry name" value="DiOHA_6PGluconate_deHydtase_CS"/>
</dbReference>
<evidence type="ECO:0000256" key="8">
    <source>
        <dbReference type="ARBA" id="ARBA00023014"/>
    </source>
</evidence>
<evidence type="ECO:0000256" key="5">
    <source>
        <dbReference type="ARBA" id="ARBA00022723"/>
    </source>
</evidence>
<dbReference type="Pfam" id="PF24877">
    <property type="entry name" value="ILV_EDD_C"/>
    <property type="match status" value="1"/>
</dbReference>
<dbReference type="PANTHER" id="PTHR21000:SF5">
    <property type="entry name" value="DIHYDROXY-ACID DEHYDRATASE, MITOCHONDRIAL"/>
    <property type="match status" value="1"/>
</dbReference>
<dbReference type="PROSITE" id="PS00886">
    <property type="entry name" value="ILVD_EDD_1"/>
    <property type="match status" value="1"/>
</dbReference>
<dbReference type="NCBIfam" id="TIGR00110">
    <property type="entry name" value="ilvD"/>
    <property type="match status" value="1"/>
</dbReference>
<comment type="cofactor">
    <cofactor evidence="1 15">
        <name>Mg(2+)</name>
        <dbReference type="ChEBI" id="CHEBI:18420"/>
    </cofactor>
</comment>
<name>A0ABX0HRH6_9PROT</name>
<keyword evidence="3 15" id="KW-0028">Amino-acid biosynthesis</keyword>
<comment type="function">
    <text evidence="15">Functions in the biosynthesis of branched-chain amino acids. Catalyzes the dehydration of (2R,3R)-2,3-dihydroxy-3-methylpentanoate (2,3-dihydroxy-3-methylvalerate) into 2-oxo-3-methylpentanoate (2-oxo-3-methylvalerate) and of (2R)-2,3-dihydroxy-3-methylbutanoate (2,3-dihydroxyisovalerate) into 2-oxo-3-methylbutanoate (2-oxoisovalerate), the penultimate precursor to L-isoleucine and L-valine, respectively.</text>
</comment>
<comment type="pathway">
    <text evidence="12 15">Amino-acid biosynthesis; L-valine biosynthesis; L-valine from pyruvate: step 3/4.</text>
</comment>
<dbReference type="PROSITE" id="PS00887">
    <property type="entry name" value="ILVD_EDD_2"/>
    <property type="match status" value="1"/>
</dbReference>
<gene>
    <name evidence="15 18" type="primary">ilvD</name>
    <name evidence="18" type="ORF">FF098_013870</name>
</gene>
<keyword evidence="10 15" id="KW-0100">Branched-chain amino acid biosynthesis</keyword>
<feature type="binding site" evidence="15">
    <location>
        <position position="127"/>
    </location>
    <ligand>
        <name>Mg(2+)</name>
        <dbReference type="ChEBI" id="CHEBI:18420"/>
    </ligand>
</feature>
<dbReference type="SUPFAM" id="SSF143975">
    <property type="entry name" value="IlvD/EDD N-terminal domain-like"/>
    <property type="match status" value="1"/>
</dbReference>
<protein>
    <recommendedName>
        <fullName evidence="14 15">Dihydroxy-acid dehydratase</fullName>
        <shortName evidence="15">DAD</shortName>
        <ecNumber evidence="14 15">4.2.1.9</ecNumber>
    </recommendedName>
</protein>
<evidence type="ECO:0000259" key="17">
    <source>
        <dbReference type="Pfam" id="PF24877"/>
    </source>
</evidence>
<evidence type="ECO:0000313" key="18">
    <source>
        <dbReference type="EMBL" id="NHK29006.1"/>
    </source>
</evidence>
<dbReference type="RefSeq" id="WP_155141616.1">
    <property type="nucleotide sequence ID" value="NZ_BMGZ01000003.1"/>
</dbReference>
<dbReference type="EC" id="4.2.1.9" evidence="14 15"/>
<feature type="domain" description="Dihydroxy-acid/6-phosphogluconate dehydratase C-terminal" evidence="17">
    <location>
        <begin position="368"/>
        <end position="557"/>
    </location>
</feature>
<feature type="active site" description="Proton acceptor" evidence="15">
    <location>
        <position position="476"/>
    </location>
</feature>
<comment type="pathway">
    <text evidence="13 15">Amino-acid biosynthesis; L-isoleucine biosynthesis; L-isoleucine from 2-oxobutanoate: step 3/4.</text>
</comment>